<proteinExistence type="predicted"/>
<accession>A0A1H7V983</accession>
<sequence length="133" mass="15191">MSDAASRFVEVFREFGGDTLRDVWVFDRDGHQPLYLRDDIETAIADVDVSHLVDNERFGYITRDTYEALYYADYSYTIRGFDTFEQFRTFVGDKPVGVFAGFDATDTGRNFAALNDRIQDVAGDLDVEALLED</sequence>
<dbReference type="InterPro" id="IPR055944">
    <property type="entry name" value="DUF7522"/>
</dbReference>
<dbReference type="RefSeq" id="WP_074796880.1">
    <property type="nucleotide sequence ID" value="NZ_FOAD01000018.1"/>
</dbReference>
<name>A0A1H7V983_HALLR</name>
<dbReference type="Proteomes" id="UP000183894">
    <property type="component" value="Unassembled WGS sequence"/>
</dbReference>
<organism evidence="1 2">
    <name type="scientific">Haloferax larsenii</name>
    <dbReference type="NCBI Taxonomy" id="302484"/>
    <lineage>
        <taxon>Archaea</taxon>
        <taxon>Methanobacteriati</taxon>
        <taxon>Methanobacteriota</taxon>
        <taxon>Stenosarchaea group</taxon>
        <taxon>Halobacteria</taxon>
        <taxon>Halobacteriales</taxon>
        <taxon>Haloferacaceae</taxon>
        <taxon>Haloferax</taxon>
    </lineage>
</organism>
<dbReference type="EMBL" id="FOAD01000018">
    <property type="protein sequence ID" value="SEM05736.1"/>
    <property type="molecule type" value="Genomic_DNA"/>
</dbReference>
<evidence type="ECO:0000313" key="2">
    <source>
        <dbReference type="Proteomes" id="UP000183894"/>
    </source>
</evidence>
<gene>
    <name evidence="1" type="ORF">SAMN04488691_11828</name>
</gene>
<evidence type="ECO:0000313" key="1">
    <source>
        <dbReference type="EMBL" id="SEM05736.1"/>
    </source>
</evidence>
<dbReference type="AlphaFoldDB" id="A0A1H7V983"/>
<reference evidence="1 2" key="1">
    <citation type="submission" date="2016-10" db="EMBL/GenBank/DDBJ databases">
        <authorList>
            <person name="de Groot N.N."/>
        </authorList>
    </citation>
    <scope>NUCLEOTIDE SEQUENCE [LARGE SCALE GENOMIC DNA]</scope>
    <source>
        <strain evidence="1 2">CDM_5</strain>
    </source>
</reference>
<dbReference type="Pfam" id="PF24366">
    <property type="entry name" value="DUF7522"/>
    <property type="match status" value="1"/>
</dbReference>
<protein>
    <submittedName>
        <fullName evidence="1">Uncharacterized protein</fullName>
    </submittedName>
</protein>
<dbReference type="OrthoDB" id="252516at2157"/>